<evidence type="ECO:0000259" key="10">
    <source>
        <dbReference type="Pfam" id="PF21082"/>
    </source>
</evidence>
<dbReference type="Pfam" id="PF21088">
    <property type="entry name" value="MS_channel_1st"/>
    <property type="match status" value="1"/>
</dbReference>
<dbReference type="InterPro" id="IPR049278">
    <property type="entry name" value="MS_channel_C"/>
</dbReference>
<evidence type="ECO:0000256" key="5">
    <source>
        <dbReference type="ARBA" id="ARBA00022989"/>
    </source>
</evidence>
<keyword evidence="7" id="KW-0175">Coiled coil</keyword>
<dbReference type="PANTHER" id="PTHR30460">
    <property type="entry name" value="MODERATE CONDUCTANCE MECHANOSENSITIVE CHANNEL YBIO"/>
    <property type="match status" value="1"/>
</dbReference>
<gene>
    <name evidence="12" type="ORF">H6F44_16490</name>
</gene>
<dbReference type="Gene3D" id="2.30.30.60">
    <property type="match status" value="1"/>
</dbReference>
<dbReference type="AlphaFoldDB" id="A0A926UUW6"/>
<feature type="transmembrane region" description="Helical" evidence="8">
    <location>
        <begin position="255"/>
        <end position="275"/>
    </location>
</feature>
<reference evidence="12 13" key="1">
    <citation type="journal article" date="2015" name="ISME J.">
        <title>Draft Genome Sequence of Streptomyces incarnatus NRRL8089, which Produces the Nucleoside Antibiotic Sinefungin.</title>
        <authorList>
            <person name="Oshima K."/>
            <person name="Hattori M."/>
            <person name="Shimizu H."/>
            <person name="Fukuda K."/>
            <person name="Nemoto M."/>
            <person name="Inagaki K."/>
            <person name="Tamura T."/>
        </authorList>
    </citation>
    <scope>NUCLEOTIDE SEQUENCE [LARGE SCALE GENOMIC DNA]</scope>
    <source>
        <strain evidence="12 13">FACHB-1277</strain>
    </source>
</reference>
<protein>
    <submittedName>
        <fullName evidence="12">Mechanosensitive ion channel family protein</fullName>
    </submittedName>
</protein>
<dbReference type="InterPro" id="IPR049142">
    <property type="entry name" value="MS_channel_1st"/>
</dbReference>
<proteinExistence type="inferred from homology"/>
<evidence type="ECO:0000259" key="11">
    <source>
        <dbReference type="Pfam" id="PF21088"/>
    </source>
</evidence>
<dbReference type="InterPro" id="IPR023408">
    <property type="entry name" value="MscS_beta-dom_sf"/>
</dbReference>
<evidence type="ECO:0000313" key="12">
    <source>
        <dbReference type="EMBL" id="MBD2151706.1"/>
    </source>
</evidence>
<dbReference type="GO" id="GO:0005886">
    <property type="term" value="C:plasma membrane"/>
    <property type="evidence" value="ECO:0007669"/>
    <property type="project" value="UniProtKB-SubCell"/>
</dbReference>
<keyword evidence="4 8" id="KW-0812">Transmembrane</keyword>
<dbReference type="GO" id="GO:0008381">
    <property type="term" value="F:mechanosensitive monoatomic ion channel activity"/>
    <property type="evidence" value="ECO:0007669"/>
    <property type="project" value="InterPro"/>
</dbReference>
<dbReference type="Proteomes" id="UP000631421">
    <property type="component" value="Unassembled WGS sequence"/>
</dbReference>
<feature type="transmembrane region" description="Helical" evidence="8">
    <location>
        <begin position="363"/>
        <end position="385"/>
    </location>
</feature>
<dbReference type="SUPFAM" id="SSF82861">
    <property type="entry name" value="Mechanosensitive channel protein MscS (YggB), transmembrane region"/>
    <property type="match status" value="1"/>
</dbReference>
<dbReference type="Gene3D" id="3.30.70.100">
    <property type="match status" value="1"/>
</dbReference>
<keyword evidence="3" id="KW-1003">Cell membrane</keyword>
<dbReference type="Pfam" id="PF00924">
    <property type="entry name" value="MS_channel_2nd"/>
    <property type="match status" value="1"/>
</dbReference>
<feature type="domain" description="Mechanosensitive ion channel MscS C-terminal" evidence="10">
    <location>
        <begin position="453"/>
        <end position="541"/>
    </location>
</feature>
<feature type="transmembrane region" description="Helical" evidence="8">
    <location>
        <begin position="338"/>
        <end position="357"/>
    </location>
</feature>
<evidence type="ECO:0000259" key="9">
    <source>
        <dbReference type="Pfam" id="PF00924"/>
    </source>
</evidence>
<evidence type="ECO:0000256" key="4">
    <source>
        <dbReference type="ARBA" id="ARBA00022692"/>
    </source>
</evidence>
<dbReference type="RefSeq" id="WP_190352124.1">
    <property type="nucleotide sequence ID" value="NZ_JACJPY010000063.1"/>
</dbReference>
<dbReference type="Pfam" id="PF21082">
    <property type="entry name" value="MS_channel_3rd"/>
    <property type="match status" value="1"/>
</dbReference>
<sequence length="559" mass="63116">MSIHPKPYFQQKCFRFTSLIAGAIALILFLGNGQAAWGQAEFFSLNWLGRSLNPSISTNNNAPSIDHAVVRLDGYKLFVLASPTTNQRFPLEQRVQSIEDELNRIVNSNFEPENLSVQVTIDQQSQLPVIAIGDRYLMTVTTIDAQLQGRDPEGWANQVAQILREALIRAKQERQPQFLINRGIITSVIILLMFIAIRLISHWQRRLKLWQEAMASPLGQEKTPAFESDVMDLQQQLKQQLKANLRDLQRRILELAYVGILGSGIFIILGLFPYSRWLQSFLLSTPLQIVAIAFFTYLLMRISNLLIERFAGFLKARDFAMLKPYQRLDLRLSTVSQVLRNVTAIVLVSFGTLAILSRLGFDLIPLLAGAGIVGIAISFAAQGLIKDIINGFLIVLEDQYAVGDVIIVGQLGGLVENMNLRVTQVRNNEGQLITIPNSAISVVQNLSKDWSRVDLSIEVAYDSNPDYVLDILRKLAQEIYQEQTWHDKIIDPPEVLGIDGLQHSGMLIRIWIKTQPLQQWAVAREFRRRLKLVMTQENIAIGIPQQSFLFATSSPFKTD</sequence>
<dbReference type="InterPro" id="IPR011014">
    <property type="entry name" value="MscS_channel_TM-2"/>
</dbReference>
<feature type="domain" description="Mechanosensitive ion channel transmembrane helices 2/3" evidence="11">
    <location>
        <begin position="341"/>
        <end position="382"/>
    </location>
</feature>
<dbReference type="Gene3D" id="1.10.287.1260">
    <property type="match status" value="1"/>
</dbReference>
<evidence type="ECO:0000256" key="3">
    <source>
        <dbReference type="ARBA" id="ARBA00022475"/>
    </source>
</evidence>
<comment type="caution">
    <text evidence="12">The sequence shown here is derived from an EMBL/GenBank/DDBJ whole genome shotgun (WGS) entry which is preliminary data.</text>
</comment>
<feature type="coiled-coil region" evidence="7">
    <location>
        <begin position="231"/>
        <end position="258"/>
    </location>
</feature>
<dbReference type="InterPro" id="IPR011066">
    <property type="entry name" value="MscS_channel_C_sf"/>
</dbReference>
<comment type="subcellular location">
    <subcellularLocation>
        <location evidence="1">Cell membrane</location>
        <topology evidence="1">Multi-pass membrane protein</topology>
    </subcellularLocation>
</comment>
<name>A0A926UUW6_9CYAN</name>
<dbReference type="InterPro" id="IPR006685">
    <property type="entry name" value="MscS_channel_2nd"/>
</dbReference>
<keyword evidence="13" id="KW-1185">Reference proteome</keyword>
<evidence type="ECO:0000256" key="1">
    <source>
        <dbReference type="ARBA" id="ARBA00004651"/>
    </source>
</evidence>
<dbReference type="InterPro" id="IPR010920">
    <property type="entry name" value="LSM_dom_sf"/>
</dbReference>
<dbReference type="EMBL" id="JACJPY010000063">
    <property type="protein sequence ID" value="MBD2151706.1"/>
    <property type="molecule type" value="Genomic_DNA"/>
</dbReference>
<evidence type="ECO:0000313" key="13">
    <source>
        <dbReference type="Proteomes" id="UP000631421"/>
    </source>
</evidence>
<organism evidence="12 13">
    <name type="scientific">Pseudanabaena cinerea FACHB-1277</name>
    <dbReference type="NCBI Taxonomy" id="2949581"/>
    <lineage>
        <taxon>Bacteria</taxon>
        <taxon>Bacillati</taxon>
        <taxon>Cyanobacteriota</taxon>
        <taxon>Cyanophyceae</taxon>
        <taxon>Pseudanabaenales</taxon>
        <taxon>Pseudanabaenaceae</taxon>
        <taxon>Pseudanabaena</taxon>
        <taxon>Pseudanabaena cinerea</taxon>
    </lineage>
</organism>
<feature type="domain" description="Mechanosensitive ion channel MscS" evidence="9">
    <location>
        <begin position="384"/>
        <end position="448"/>
    </location>
</feature>
<feature type="transmembrane region" description="Helical" evidence="8">
    <location>
        <begin position="179"/>
        <end position="200"/>
    </location>
</feature>
<keyword evidence="6 8" id="KW-0472">Membrane</keyword>
<dbReference type="InterPro" id="IPR045276">
    <property type="entry name" value="YbiO_bact"/>
</dbReference>
<evidence type="ECO:0000256" key="2">
    <source>
        <dbReference type="ARBA" id="ARBA00008017"/>
    </source>
</evidence>
<dbReference type="FunFam" id="3.30.70.100:FF:000018">
    <property type="entry name" value="MscS mechanosensitive ion channel"/>
    <property type="match status" value="1"/>
</dbReference>
<evidence type="ECO:0000256" key="7">
    <source>
        <dbReference type="SAM" id="Coils"/>
    </source>
</evidence>
<evidence type="ECO:0000256" key="6">
    <source>
        <dbReference type="ARBA" id="ARBA00023136"/>
    </source>
</evidence>
<evidence type="ECO:0000256" key="8">
    <source>
        <dbReference type="SAM" id="Phobius"/>
    </source>
</evidence>
<dbReference type="PANTHER" id="PTHR30460:SF0">
    <property type="entry name" value="MODERATE CONDUCTANCE MECHANOSENSITIVE CHANNEL YBIO"/>
    <property type="match status" value="1"/>
</dbReference>
<comment type="similarity">
    <text evidence="2">Belongs to the MscS (TC 1.A.23) family.</text>
</comment>
<accession>A0A926UUW6</accession>
<dbReference type="SUPFAM" id="SSF50182">
    <property type="entry name" value="Sm-like ribonucleoproteins"/>
    <property type="match status" value="1"/>
</dbReference>
<feature type="transmembrane region" description="Helical" evidence="8">
    <location>
        <begin position="281"/>
        <end position="300"/>
    </location>
</feature>
<keyword evidence="5 8" id="KW-1133">Transmembrane helix</keyword>
<dbReference type="SUPFAM" id="SSF82689">
    <property type="entry name" value="Mechanosensitive channel protein MscS (YggB), C-terminal domain"/>
    <property type="match status" value="1"/>
</dbReference>